<evidence type="ECO:0000313" key="2">
    <source>
        <dbReference type="EMBL" id="GGM46343.1"/>
    </source>
</evidence>
<reference evidence="2" key="1">
    <citation type="journal article" date="2014" name="Int. J. Syst. Evol. Microbiol.">
        <title>Complete genome sequence of Corynebacterium casei LMG S-19264T (=DSM 44701T), isolated from a smear-ripened cheese.</title>
        <authorList>
            <consortium name="US DOE Joint Genome Institute (JGI-PGF)"/>
            <person name="Walter F."/>
            <person name="Albersmeier A."/>
            <person name="Kalinowski J."/>
            <person name="Ruckert C."/>
        </authorList>
    </citation>
    <scope>NUCLEOTIDE SEQUENCE</scope>
    <source>
        <strain evidence="2">CGMCC 4.5737</strain>
    </source>
</reference>
<proteinExistence type="predicted"/>
<gene>
    <name evidence="2" type="ORF">GCM10012275_16740</name>
</gene>
<dbReference type="Proteomes" id="UP000637578">
    <property type="component" value="Unassembled WGS sequence"/>
</dbReference>
<comment type="caution">
    <text evidence="2">The sequence shown here is derived from an EMBL/GenBank/DDBJ whole genome shotgun (WGS) entry which is preliminary data.</text>
</comment>
<protein>
    <submittedName>
        <fullName evidence="2">Uncharacterized protein</fullName>
    </submittedName>
</protein>
<evidence type="ECO:0000313" key="3">
    <source>
        <dbReference type="Proteomes" id="UP000637578"/>
    </source>
</evidence>
<accession>A0A8J3CDZ1</accession>
<evidence type="ECO:0000256" key="1">
    <source>
        <dbReference type="SAM" id="MobiDB-lite"/>
    </source>
</evidence>
<keyword evidence="3" id="KW-1185">Reference proteome</keyword>
<dbReference type="AlphaFoldDB" id="A0A8J3CDZ1"/>
<organism evidence="2 3">
    <name type="scientific">Longimycelium tulufanense</name>
    <dbReference type="NCBI Taxonomy" id="907463"/>
    <lineage>
        <taxon>Bacteria</taxon>
        <taxon>Bacillati</taxon>
        <taxon>Actinomycetota</taxon>
        <taxon>Actinomycetes</taxon>
        <taxon>Pseudonocardiales</taxon>
        <taxon>Pseudonocardiaceae</taxon>
        <taxon>Longimycelium</taxon>
    </lineage>
</organism>
<feature type="region of interest" description="Disordered" evidence="1">
    <location>
        <begin position="46"/>
        <end position="73"/>
    </location>
</feature>
<dbReference type="EMBL" id="BMMK01000005">
    <property type="protein sequence ID" value="GGM46343.1"/>
    <property type="molecule type" value="Genomic_DNA"/>
</dbReference>
<dbReference type="RefSeq" id="WP_189055593.1">
    <property type="nucleotide sequence ID" value="NZ_BMMK01000005.1"/>
</dbReference>
<name>A0A8J3CDZ1_9PSEU</name>
<reference evidence="2" key="2">
    <citation type="submission" date="2020-09" db="EMBL/GenBank/DDBJ databases">
        <authorList>
            <person name="Sun Q."/>
            <person name="Zhou Y."/>
        </authorList>
    </citation>
    <scope>NUCLEOTIDE SEQUENCE</scope>
    <source>
        <strain evidence="2">CGMCC 4.5737</strain>
    </source>
</reference>
<feature type="compositionally biased region" description="Low complexity" evidence="1">
    <location>
        <begin position="56"/>
        <end position="65"/>
    </location>
</feature>
<feature type="region of interest" description="Disordered" evidence="1">
    <location>
        <begin position="1"/>
        <end position="21"/>
    </location>
</feature>
<sequence>MVGFSVALPPGVGDADIDPLRGDEPVALRRLRGAARARKRGARIVTDDGAAGPGRGLARAELARATTVPDGDA</sequence>